<name>A0A9N9DZU4_9GLOM</name>
<reference evidence="1" key="1">
    <citation type="submission" date="2021-06" db="EMBL/GenBank/DDBJ databases">
        <authorList>
            <person name="Kallberg Y."/>
            <person name="Tangrot J."/>
            <person name="Rosling A."/>
        </authorList>
    </citation>
    <scope>NUCLEOTIDE SEQUENCE</scope>
    <source>
        <strain evidence="1">MT106</strain>
    </source>
</reference>
<dbReference type="Proteomes" id="UP000789831">
    <property type="component" value="Unassembled WGS sequence"/>
</dbReference>
<dbReference type="AlphaFoldDB" id="A0A9N9DZU4"/>
<evidence type="ECO:0000313" key="1">
    <source>
        <dbReference type="EMBL" id="CAG8653313.1"/>
    </source>
</evidence>
<comment type="caution">
    <text evidence="1">The sequence shown here is derived from an EMBL/GenBank/DDBJ whole genome shotgun (WGS) entry which is preliminary data.</text>
</comment>
<gene>
    <name evidence="1" type="ORF">AGERDE_LOCUS11492</name>
</gene>
<feature type="non-terminal residue" evidence="1">
    <location>
        <position position="211"/>
    </location>
</feature>
<proteinExistence type="predicted"/>
<accession>A0A9N9DZU4</accession>
<dbReference type="EMBL" id="CAJVPL010004993">
    <property type="protein sequence ID" value="CAG8653313.1"/>
    <property type="molecule type" value="Genomic_DNA"/>
</dbReference>
<protein>
    <submittedName>
        <fullName evidence="1">11413_t:CDS:1</fullName>
    </submittedName>
</protein>
<evidence type="ECO:0000313" key="2">
    <source>
        <dbReference type="Proteomes" id="UP000789831"/>
    </source>
</evidence>
<sequence>NNNNNLITENKKPFETAQELRDEYQVPSFEEFMKTYENDEQVNDNYELEIDSYGDIGTPKGYGPGPNQSIPIFPDHVDCGIRDIINNPIRREMNKQFEENLLPKYIDSIKNNALKSSNNFSISYSFKHGVNSEKFFFEEAGRYNLWDEYRKLSNDEIRVVRLVSGHYGIDKVQREEIERCLIEDMVGFVEMERKGRVEYDGRVREFDIRRE</sequence>
<keyword evidence="2" id="KW-1185">Reference proteome</keyword>
<organism evidence="1 2">
    <name type="scientific">Ambispora gerdemannii</name>
    <dbReference type="NCBI Taxonomy" id="144530"/>
    <lineage>
        <taxon>Eukaryota</taxon>
        <taxon>Fungi</taxon>
        <taxon>Fungi incertae sedis</taxon>
        <taxon>Mucoromycota</taxon>
        <taxon>Glomeromycotina</taxon>
        <taxon>Glomeromycetes</taxon>
        <taxon>Archaeosporales</taxon>
        <taxon>Ambisporaceae</taxon>
        <taxon>Ambispora</taxon>
    </lineage>
</organism>
<dbReference type="OrthoDB" id="2444024at2759"/>